<comment type="caution">
    <text evidence="2">The sequence shown here is derived from an EMBL/GenBank/DDBJ whole genome shotgun (WGS) entry which is preliminary data.</text>
</comment>
<organism evidence="2 3">
    <name type="scientific">Candidatus Segetimicrobium genomatis</name>
    <dbReference type="NCBI Taxonomy" id="2569760"/>
    <lineage>
        <taxon>Bacteria</taxon>
        <taxon>Bacillati</taxon>
        <taxon>Candidatus Sysuimicrobiota</taxon>
        <taxon>Candidatus Sysuimicrobiia</taxon>
        <taxon>Candidatus Sysuimicrobiales</taxon>
        <taxon>Candidatus Segetimicrobiaceae</taxon>
        <taxon>Candidatus Segetimicrobium</taxon>
    </lineage>
</organism>
<dbReference type="EMBL" id="VBAN01000113">
    <property type="protein sequence ID" value="TMI83358.1"/>
    <property type="molecule type" value="Genomic_DNA"/>
</dbReference>
<feature type="transmembrane region" description="Helical" evidence="1">
    <location>
        <begin position="43"/>
        <end position="63"/>
    </location>
</feature>
<dbReference type="AlphaFoldDB" id="A0A537JIK4"/>
<reference evidence="2 3" key="1">
    <citation type="journal article" date="2019" name="Nat. Microbiol.">
        <title>Mediterranean grassland soil C-N compound turnover is dependent on rainfall and depth, and is mediated by genomically divergent microorganisms.</title>
        <authorList>
            <person name="Diamond S."/>
            <person name="Andeer P.F."/>
            <person name="Li Z."/>
            <person name="Crits-Christoph A."/>
            <person name="Burstein D."/>
            <person name="Anantharaman K."/>
            <person name="Lane K.R."/>
            <person name="Thomas B.C."/>
            <person name="Pan C."/>
            <person name="Northen T.R."/>
            <person name="Banfield J.F."/>
        </authorList>
    </citation>
    <scope>NUCLEOTIDE SEQUENCE [LARGE SCALE GENOMIC DNA]</scope>
    <source>
        <strain evidence="2">NP_6</strain>
    </source>
</reference>
<evidence type="ECO:0000256" key="1">
    <source>
        <dbReference type="SAM" id="Phobius"/>
    </source>
</evidence>
<gene>
    <name evidence="2" type="ORF">E6H03_03800</name>
</gene>
<name>A0A537JIK4_9BACT</name>
<proteinExistence type="predicted"/>
<keyword evidence="1" id="KW-0812">Transmembrane</keyword>
<keyword evidence="1" id="KW-1133">Transmembrane helix</keyword>
<sequence length="70" mass="7863">MKYLTGFLAFWYNFIIGDDWTIAVGVVLALALGAWLARSHVDAWLWLPLAVGVVLVFSLWRAVKAPDARM</sequence>
<evidence type="ECO:0000313" key="3">
    <source>
        <dbReference type="Proteomes" id="UP000318093"/>
    </source>
</evidence>
<accession>A0A537JIK4</accession>
<dbReference type="Proteomes" id="UP000318093">
    <property type="component" value="Unassembled WGS sequence"/>
</dbReference>
<feature type="transmembrane region" description="Helical" evidence="1">
    <location>
        <begin position="20"/>
        <end position="37"/>
    </location>
</feature>
<evidence type="ECO:0000313" key="2">
    <source>
        <dbReference type="EMBL" id="TMI83358.1"/>
    </source>
</evidence>
<keyword evidence="1" id="KW-0472">Membrane</keyword>
<protein>
    <submittedName>
        <fullName evidence="2">Uncharacterized protein</fullName>
    </submittedName>
</protein>